<proteinExistence type="inferred from homology"/>
<evidence type="ECO:0000259" key="5">
    <source>
        <dbReference type="SMART" id="SM00701"/>
    </source>
</evidence>
<dbReference type="OrthoDB" id="514320at2"/>
<dbReference type="Proteomes" id="UP000249340">
    <property type="component" value="Chromosome"/>
</dbReference>
<dbReference type="InterPro" id="IPR015510">
    <property type="entry name" value="PGRP"/>
</dbReference>
<dbReference type="CDD" id="cd06583">
    <property type="entry name" value="PGRP"/>
    <property type="match status" value="1"/>
</dbReference>
<dbReference type="Pfam" id="PF01510">
    <property type="entry name" value="Amidase_2"/>
    <property type="match status" value="1"/>
</dbReference>
<sequence length="400" mass="41513">MRIALVTALGAGCAALALQGLASGSPADSAVRAGLVSGGAGIAAVPVGDSDGATTTLPLTAAGPELRTGGGSRGLLEVPAQRTHPFSLLGVTWDDPHAELDGTVRARTRDARSGRWSGWHEVTGGSDDAPDVNSAERDAPGARGGTAPLWTGPSDGVEVQVRPGRSYLPAGLRVDLVDPGSGTHSALEPRLPASAGPGGAGRRMGRRSYTADRPTIVTRAGWRADEKLRSGDPEYTGTVKVVFVHHTVTGNDYDCSESDAIIRSIYRYHVESNGWRDIGYNFLVDKCGTIYEGRAGGVDRPVMGAHTLGYNNDSTGVAALGTFTDGEVPDDMVDAIARLAAWKLGIGGRNPTGTAVLGSKRTELRAISGHRDALATQCPGSALYARLSEIRSEAADLQGR</sequence>
<comment type="similarity">
    <text evidence="1">Belongs to the N-acetylmuramoyl-L-alanine amidase 2 family.</text>
</comment>
<feature type="domain" description="Peptidoglycan recognition protein family" evidence="5">
    <location>
        <begin position="214"/>
        <end position="362"/>
    </location>
</feature>
<dbReference type="EMBL" id="CP031264">
    <property type="protein sequence ID" value="AXI77827.1"/>
    <property type="molecule type" value="Genomic_DNA"/>
</dbReference>
<evidence type="ECO:0000256" key="2">
    <source>
        <dbReference type="SAM" id="MobiDB-lite"/>
    </source>
</evidence>
<feature type="signal peptide" evidence="3">
    <location>
        <begin position="1"/>
        <end position="22"/>
    </location>
</feature>
<dbReference type="PANTHER" id="PTHR11022">
    <property type="entry name" value="PEPTIDOGLYCAN RECOGNITION PROTEIN"/>
    <property type="match status" value="1"/>
</dbReference>
<organism evidence="6 7">
    <name type="scientific">Peterkaempfera bronchialis</name>
    <dbReference type="NCBI Taxonomy" id="2126346"/>
    <lineage>
        <taxon>Bacteria</taxon>
        <taxon>Bacillati</taxon>
        <taxon>Actinomycetota</taxon>
        <taxon>Actinomycetes</taxon>
        <taxon>Kitasatosporales</taxon>
        <taxon>Streptomycetaceae</taxon>
        <taxon>Peterkaempfera</taxon>
    </lineage>
</organism>
<dbReference type="PANTHER" id="PTHR11022:SF41">
    <property type="entry name" value="PEPTIDOGLYCAN-RECOGNITION PROTEIN LC-RELATED"/>
    <property type="match status" value="1"/>
</dbReference>
<dbReference type="AlphaFoldDB" id="A0A345SVS2"/>
<dbReference type="RefSeq" id="WP_111492161.1">
    <property type="nucleotide sequence ID" value="NZ_CP031264.1"/>
</dbReference>
<dbReference type="InterPro" id="IPR006619">
    <property type="entry name" value="PGRP_domain_met/bac"/>
</dbReference>
<keyword evidence="3" id="KW-0732">Signal</keyword>
<dbReference type="SMART" id="SM00701">
    <property type="entry name" value="PGRP"/>
    <property type="match status" value="1"/>
</dbReference>
<evidence type="ECO:0000256" key="1">
    <source>
        <dbReference type="ARBA" id="ARBA00007553"/>
    </source>
</evidence>
<dbReference type="InterPro" id="IPR002502">
    <property type="entry name" value="Amidase_domain"/>
</dbReference>
<protein>
    <submittedName>
        <fullName evidence="6">N-acetylmuramoyl-L-alanine amidase</fullName>
    </submittedName>
</protein>
<evidence type="ECO:0000256" key="3">
    <source>
        <dbReference type="SAM" id="SignalP"/>
    </source>
</evidence>
<evidence type="ECO:0000313" key="6">
    <source>
        <dbReference type="EMBL" id="AXI77827.1"/>
    </source>
</evidence>
<dbReference type="GO" id="GO:0008745">
    <property type="term" value="F:N-acetylmuramoyl-L-alanine amidase activity"/>
    <property type="evidence" value="ECO:0007669"/>
    <property type="project" value="InterPro"/>
</dbReference>
<feature type="domain" description="N-acetylmuramoyl-L-alanine amidase" evidence="4">
    <location>
        <begin position="228"/>
        <end position="380"/>
    </location>
</feature>
<dbReference type="SMART" id="SM00644">
    <property type="entry name" value="Ami_2"/>
    <property type="match status" value="1"/>
</dbReference>
<dbReference type="InterPro" id="IPR036505">
    <property type="entry name" value="Amidase/PGRP_sf"/>
</dbReference>
<dbReference type="GO" id="GO:0009253">
    <property type="term" value="P:peptidoglycan catabolic process"/>
    <property type="evidence" value="ECO:0007669"/>
    <property type="project" value="InterPro"/>
</dbReference>
<dbReference type="SUPFAM" id="SSF55846">
    <property type="entry name" value="N-acetylmuramoyl-L-alanine amidase-like"/>
    <property type="match status" value="1"/>
</dbReference>
<accession>A0A345SVS2</accession>
<feature type="region of interest" description="Disordered" evidence="2">
    <location>
        <begin position="179"/>
        <end position="206"/>
    </location>
</feature>
<dbReference type="Gene3D" id="3.40.80.10">
    <property type="entry name" value="Peptidoglycan recognition protein-like"/>
    <property type="match status" value="1"/>
</dbReference>
<keyword evidence="7" id="KW-1185">Reference proteome</keyword>
<name>A0A345SVS2_9ACTN</name>
<gene>
    <name evidence="6" type="ORF">C7M71_010650</name>
</gene>
<reference evidence="7" key="1">
    <citation type="submission" date="2018-07" db="EMBL/GenBank/DDBJ databases">
        <title>Streptacidiphilus bronchialis DSM 106435 chromosome.</title>
        <authorList>
            <person name="Batra D."/>
            <person name="Gulvik C.A."/>
        </authorList>
    </citation>
    <scope>NUCLEOTIDE SEQUENCE [LARGE SCALE GENOMIC DNA]</scope>
    <source>
        <strain evidence="7">DSM 106435</strain>
    </source>
</reference>
<evidence type="ECO:0000259" key="4">
    <source>
        <dbReference type="SMART" id="SM00644"/>
    </source>
</evidence>
<evidence type="ECO:0000313" key="7">
    <source>
        <dbReference type="Proteomes" id="UP000249340"/>
    </source>
</evidence>
<dbReference type="GO" id="GO:0008270">
    <property type="term" value="F:zinc ion binding"/>
    <property type="evidence" value="ECO:0007669"/>
    <property type="project" value="InterPro"/>
</dbReference>
<feature type="chain" id="PRO_5038786379" evidence="3">
    <location>
        <begin position="23"/>
        <end position="400"/>
    </location>
</feature>
<dbReference type="KEGG" id="stri:C7M71_010650"/>
<feature type="region of interest" description="Disordered" evidence="2">
    <location>
        <begin position="116"/>
        <end position="155"/>
    </location>
</feature>